<evidence type="ECO:0000313" key="4">
    <source>
        <dbReference type="Proteomes" id="UP000785679"/>
    </source>
</evidence>
<protein>
    <recommendedName>
        <fullName evidence="2">Chromo domain-containing protein</fullName>
    </recommendedName>
</protein>
<dbReference type="Proteomes" id="UP000785679">
    <property type="component" value="Unassembled WGS sequence"/>
</dbReference>
<comment type="caution">
    <text evidence="3">The sequence shown here is derived from an EMBL/GenBank/DDBJ whole genome shotgun (WGS) entry which is preliminary data.</text>
</comment>
<name>A0A8J8NVV6_HALGN</name>
<feature type="compositionally biased region" description="Basic and acidic residues" evidence="1">
    <location>
        <begin position="277"/>
        <end position="311"/>
    </location>
</feature>
<feature type="compositionally biased region" description="Polar residues" evidence="1">
    <location>
        <begin position="112"/>
        <end position="126"/>
    </location>
</feature>
<keyword evidence="4" id="KW-1185">Reference proteome</keyword>
<dbReference type="OrthoDB" id="433924at2759"/>
<dbReference type="InterPro" id="IPR023780">
    <property type="entry name" value="Chromo_domain"/>
</dbReference>
<feature type="compositionally biased region" description="Polar residues" evidence="1">
    <location>
        <begin position="341"/>
        <end position="356"/>
    </location>
</feature>
<dbReference type="Pfam" id="PF00385">
    <property type="entry name" value="Chromo"/>
    <property type="match status" value="1"/>
</dbReference>
<evidence type="ECO:0000313" key="3">
    <source>
        <dbReference type="EMBL" id="TNV82771.1"/>
    </source>
</evidence>
<gene>
    <name evidence="3" type="ORF">FGO68_gene4843</name>
</gene>
<dbReference type="EMBL" id="RRYP01004563">
    <property type="protein sequence ID" value="TNV82771.1"/>
    <property type="molecule type" value="Genomic_DNA"/>
</dbReference>
<evidence type="ECO:0000256" key="1">
    <source>
        <dbReference type="SAM" id="MobiDB-lite"/>
    </source>
</evidence>
<dbReference type="AlphaFoldDB" id="A0A8J8NVV6"/>
<feature type="compositionally biased region" description="Basic and acidic residues" evidence="1">
    <location>
        <begin position="98"/>
        <end position="111"/>
    </location>
</feature>
<evidence type="ECO:0000259" key="2">
    <source>
        <dbReference type="PROSITE" id="PS50013"/>
    </source>
</evidence>
<feature type="region of interest" description="Disordered" evidence="1">
    <location>
        <begin position="98"/>
        <end position="126"/>
    </location>
</feature>
<dbReference type="PROSITE" id="PS50013">
    <property type="entry name" value="CHROMO_2"/>
    <property type="match status" value="1"/>
</dbReference>
<organism evidence="3 4">
    <name type="scientific">Halteria grandinella</name>
    <dbReference type="NCBI Taxonomy" id="5974"/>
    <lineage>
        <taxon>Eukaryota</taxon>
        <taxon>Sar</taxon>
        <taxon>Alveolata</taxon>
        <taxon>Ciliophora</taxon>
        <taxon>Intramacronucleata</taxon>
        <taxon>Spirotrichea</taxon>
        <taxon>Stichotrichia</taxon>
        <taxon>Sporadotrichida</taxon>
        <taxon>Halteriidae</taxon>
        <taxon>Halteria</taxon>
    </lineage>
</organism>
<feature type="domain" description="Chromo" evidence="2">
    <location>
        <begin position="17"/>
        <end position="67"/>
    </location>
</feature>
<dbReference type="InterPro" id="IPR000953">
    <property type="entry name" value="Chromo/chromo_shadow_dom"/>
</dbReference>
<proteinExistence type="predicted"/>
<dbReference type="InterPro" id="IPR016197">
    <property type="entry name" value="Chromo-like_dom_sf"/>
</dbReference>
<dbReference type="SUPFAM" id="SSF54160">
    <property type="entry name" value="Chromo domain-like"/>
    <property type="match status" value="1"/>
</dbReference>
<dbReference type="Gene3D" id="2.40.50.40">
    <property type="match status" value="1"/>
</dbReference>
<accession>A0A8J8NVV6</accession>
<feature type="region of interest" description="Disordered" evidence="1">
    <location>
        <begin position="272"/>
        <end position="375"/>
    </location>
</feature>
<dbReference type="CDD" id="cd00024">
    <property type="entry name" value="CD_CSD"/>
    <property type="match status" value="1"/>
</dbReference>
<sequence>MSGSEGDEDDEQDEKEYEVELIEGHKLSGDGQSLQFYVKWKNYNSDANTWEKFDYFAHDAPELAQRYIGKVLNIYKVPRVSKNLANLAADELKRQSELQKKSVEVKKDHEIASSTPQNHQNFGKDQPVSNSLTSLFKKKGQEGIVTGEELTLDTKIKIISQFEYGTDEPKMGFLIDIFPINSEQKGDQPRRDLVSEEELLKTHSKEMYQFLKSTLRYEIKVPVKKSQLMSPEFDKFLEKINKGTNLFPQTHSLSVPENLLNPGRLDQGLMANEEEKEGDKPTNTDEAEPKDGEREDILVVDDHNLLLHDESQPQSSQHLKKDTPSKSSSARKGIARESIKKTSINAGSAKSPSTPKLSADANGKERLSSSQQQKK</sequence>
<reference evidence="3" key="1">
    <citation type="submission" date="2019-06" db="EMBL/GenBank/DDBJ databases">
        <authorList>
            <person name="Zheng W."/>
        </authorList>
    </citation>
    <scope>NUCLEOTIDE SEQUENCE</scope>
    <source>
        <strain evidence="3">QDHG01</strain>
    </source>
</reference>
<dbReference type="SMART" id="SM00298">
    <property type="entry name" value="CHROMO"/>
    <property type="match status" value="1"/>
</dbReference>